<dbReference type="Proteomes" id="UP000285343">
    <property type="component" value="Unassembled WGS sequence"/>
</dbReference>
<dbReference type="AlphaFoldDB" id="A0A412X6K8"/>
<name>A0A412X6K8_BACUN</name>
<keyword evidence="3" id="KW-0804">Transcription</keyword>
<dbReference type="SUPFAM" id="SSF47413">
    <property type="entry name" value="lambda repressor-like DNA-binding domains"/>
    <property type="match status" value="1"/>
</dbReference>
<evidence type="ECO:0000313" key="6">
    <source>
        <dbReference type="Proteomes" id="UP000285343"/>
    </source>
</evidence>
<dbReference type="InterPro" id="IPR001387">
    <property type="entry name" value="Cro/C1-type_HTH"/>
</dbReference>
<feature type="non-terminal residue" evidence="5">
    <location>
        <position position="102"/>
    </location>
</feature>
<dbReference type="GO" id="GO:0003677">
    <property type="term" value="F:DNA binding"/>
    <property type="evidence" value="ECO:0007669"/>
    <property type="project" value="UniProtKB-KW"/>
</dbReference>
<evidence type="ECO:0000256" key="1">
    <source>
        <dbReference type="ARBA" id="ARBA00023015"/>
    </source>
</evidence>
<dbReference type="CDD" id="cd00093">
    <property type="entry name" value="HTH_XRE"/>
    <property type="match status" value="1"/>
</dbReference>
<protein>
    <submittedName>
        <fullName evidence="5">XRE family transcriptional regulator</fullName>
    </submittedName>
</protein>
<accession>A0A412X6K8</accession>
<organism evidence="5 6">
    <name type="scientific">Bacteroides uniformis</name>
    <dbReference type="NCBI Taxonomy" id="820"/>
    <lineage>
        <taxon>Bacteria</taxon>
        <taxon>Pseudomonadati</taxon>
        <taxon>Bacteroidota</taxon>
        <taxon>Bacteroidia</taxon>
        <taxon>Bacteroidales</taxon>
        <taxon>Bacteroidaceae</taxon>
        <taxon>Bacteroides</taxon>
    </lineage>
</organism>
<evidence type="ECO:0000256" key="3">
    <source>
        <dbReference type="ARBA" id="ARBA00023163"/>
    </source>
</evidence>
<dbReference type="SMART" id="SM00530">
    <property type="entry name" value="HTH_XRE"/>
    <property type="match status" value="1"/>
</dbReference>
<dbReference type="Pfam" id="PF01381">
    <property type="entry name" value="HTH_3"/>
    <property type="match status" value="1"/>
</dbReference>
<keyword evidence="1" id="KW-0805">Transcription regulation</keyword>
<sequence length="102" mass="11726">MIAMKKTDFATRLQEALDVTGIKPVELSEKTGLSQPLISQYLKGKFKAKQNNLYKIAVALNVNEGWLMGFDVEMERPTPIYIDQEDNYVLSDQEKILIDKFR</sequence>
<feature type="domain" description="HTH cro/C1-type" evidence="4">
    <location>
        <begin position="13"/>
        <end position="67"/>
    </location>
</feature>
<proteinExistence type="predicted"/>
<reference evidence="5 6" key="1">
    <citation type="submission" date="2018-08" db="EMBL/GenBank/DDBJ databases">
        <title>A genome reference for cultivated species of the human gut microbiota.</title>
        <authorList>
            <person name="Zou Y."/>
            <person name="Xue W."/>
            <person name="Luo G."/>
        </authorList>
    </citation>
    <scope>NUCLEOTIDE SEQUENCE [LARGE SCALE GENOMIC DNA]</scope>
    <source>
        <strain evidence="5 6">AF14-42</strain>
    </source>
</reference>
<evidence type="ECO:0000259" key="4">
    <source>
        <dbReference type="PROSITE" id="PS50943"/>
    </source>
</evidence>
<dbReference type="Gene3D" id="1.10.260.40">
    <property type="entry name" value="lambda repressor-like DNA-binding domains"/>
    <property type="match status" value="1"/>
</dbReference>
<dbReference type="PANTHER" id="PTHR40661:SF1">
    <property type="entry name" value="HTH CRO_C1-TYPE DOMAIN-CONTAINING PROTEIN"/>
    <property type="match status" value="1"/>
</dbReference>
<dbReference type="RefSeq" id="WP_147349155.1">
    <property type="nucleotide sequence ID" value="NZ_QRZC01000040.1"/>
</dbReference>
<dbReference type="PROSITE" id="PS50943">
    <property type="entry name" value="HTH_CROC1"/>
    <property type="match status" value="1"/>
</dbReference>
<evidence type="ECO:0000313" key="5">
    <source>
        <dbReference type="EMBL" id="RGV36541.1"/>
    </source>
</evidence>
<dbReference type="PANTHER" id="PTHR40661">
    <property type="match status" value="1"/>
</dbReference>
<dbReference type="InterPro" id="IPR010982">
    <property type="entry name" value="Lambda_DNA-bd_dom_sf"/>
</dbReference>
<comment type="caution">
    <text evidence="5">The sequence shown here is derived from an EMBL/GenBank/DDBJ whole genome shotgun (WGS) entry which is preliminary data.</text>
</comment>
<dbReference type="EMBL" id="QRZC01000040">
    <property type="protein sequence ID" value="RGV36541.1"/>
    <property type="molecule type" value="Genomic_DNA"/>
</dbReference>
<evidence type="ECO:0000256" key="2">
    <source>
        <dbReference type="ARBA" id="ARBA00023125"/>
    </source>
</evidence>
<gene>
    <name evidence="5" type="ORF">DWW14_21150</name>
</gene>
<keyword evidence="2" id="KW-0238">DNA-binding</keyword>